<dbReference type="InterPro" id="IPR027417">
    <property type="entry name" value="P-loop_NTPase"/>
</dbReference>
<evidence type="ECO:0008006" key="3">
    <source>
        <dbReference type="Google" id="ProtNLM"/>
    </source>
</evidence>
<dbReference type="EMBL" id="BNJJ01000010">
    <property type="protein sequence ID" value="GHO85705.1"/>
    <property type="molecule type" value="Genomic_DNA"/>
</dbReference>
<organism evidence="1 2">
    <name type="scientific">Dictyobacter formicarum</name>
    <dbReference type="NCBI Taxonomy" id="2778368"/>
    <lineage>
        <taxon>Bacteria</taxon>
        <taxon>Bacillati</taxon>
        <taxon>Chloroflexota</taxon>
        <taxon>Ktedonobacteria</taxon>
        <taxon>Ktedonobacterales</taxon>
        <taxon>Dictyobacteraceae</taxon>
        <taxon>Dictyobacter</taxon>
    </lineage>
</organism>
<sequence>MYLMCGAPFSGKSTLARLLARQTNSQYLSLDDIMRERGRDLSQLQPVEEWGKAHEICRQRMDALMQEQTSIVLDDTNNFRWLRDRVRQLAQKHQYPTTLIFVDIPLAELERRREQVRHSKERNHLPDDVFYPVIEQFERPGPDESPLVFDGTMDMQEWLNACLI</sequence>
<gene>
    <name evidence="1" type="ORF">KSZ_37110</name>
</gene>
<evidence type="ECO:0000313" key="2">
    <source>
        <dbReference type="Proteomes" id="UP000635565"/>
    </source>
</evidence>
<dbReference type="SUPFAM" id="SSF52540">
    <property type="entry name" value="P-loop containing nucleoside triphosphate hydrolases"/>
    <property type="match status" value="1"/>
</dbReference>
<evidence type="ECO:0000313" key="1">
    <source>
        <dbReference type="EMBL" id="GHO85705.1"/>
    </source>
</evidence>
<proteinExistence type="predicted"/>
<dbReference type="Pfam" id="PF13671">
    <property type="entry name" value="AAA_33"/>
    <property type="match status" value="1"/>
</dbReference>
<name>A0ABQ3VI28_9CHLR</name>
<keyword evidence="2" id="KW-1185">Reference proteome</keyword>
<reference evidence="1 2" key="1">
    <citation type="journal article" date="2021" name="Int. J. Syst. Evol. Microbiol.">
        <title>Reticulibacter mediterranei gen. nov., sp. nov., within the new family Reticulibacteraceae fam. nov., and Ktedonospora formicarum gen. nov., sp. nov., Ktedonobacter robiniae sp. nov., Dictyobacter formicarum sp. nov. and Dictyobacter arantiisoli sp. nov., belonging to the class Ktedonobacteria.</title>
        <authorList>
            <person name="Yabe S."/>
            <person name="Zheng Y."/>
            <person name="Wang C.M."/>
            <person name="Sakai Y."/>
            <person name="Abe K."/>
            <person name="Yokota A."/>
            <person name="Donadio S."/>
            <person name="Cavaletti L."/>
            <person name="Monciardini P."/>
        </authorList>
    </citation>
    <scope>NUCLEOTIDE SEQUENCE [LARGE SCALE GENOMIC DNA]</scope>
    <source>
        <strain evidence="1 2">SOSP1-9</strain>
    </source>
</reference>
<dbReference type="Proteomes" id="UP000635565">
    <property type="component" value="Unassembled WGS sequence"/>
</dbReference>
<dbReference type="Gene3D" id="3.40.50.300">
    <property type="entry name" value="P-loop containing nucleotide triphosphate hydrolases"/>
    <property type="match status" value="1"/>
</dbReference>
<comment type="caution">
    <text evidence="1">The sequence shown here is derived from an EMBL/GenBank/DDBJ whole genome shotgun (WGS) entry which is preliminary data.</text>
</comment>
<protein>
    <recommendedName>
        <fullName evidence="3">ATP-binding protein</fullName>
    </recommendedName>
</protein>
<accession>A0ABQ3VI28</accession>